<dbReference type="Proteomes" id="UP001165960">
    <property type="component" value="Unassembled WGS sequence"/>
</dbReference>
<evidence type="ECO:0000313" key="1">
    <source>
        <dbReference type="EMBL" id="KAJ9070125.1"/>
    </source>
</evidence>
<comment type="caution">
    <text evidence="1">The sequence shown here is derived from an EMBL/GenBank/DDBJ whole genome shotgun (WGS) entry which is preliminary data.</text>
</comment>
<gene>
    <name evidence="1" type="primary">RPC82_1</name>
    <name evidence="1" type="ORF">DSO57_1011522</name>
</gene>
<reference evidence="1" key="1">
    <citation type="submission" date="2022-04" db="EMBL/GenBank/DDBJ databases">
        <title>Genome of the entomopathogenic fungus Entomophthora muscae.</title>
        <authorList>
            <person name="Elya C."/>
            <person name="Lovett B.R."/>
            <person name="Lee E."/>
            <person name="Macias A.M."/>
            <person name="Hajek A.E."/>
            <person name="De Bivort B.L."/>
            <person name="Kasson M.T."/>
            <person name="De Fine Licht H.H."/>
            <person name="Stajich J.E."/>
        </authorList>
    </citation>
    <scope>NUCLEOTIDE SEQUENCE</scope>
    <source>
        <strain evidence="1">Berkeley</strain>
    </source>
</reference>
<evidence type="ECO:0000313" key="2">
    <source>
        <dbReference type="Proteomes" id="UP001165960"/>
    </source>
</evidence>
<sequence>MSVTSTNRLCKLIVSEQFGPIVEKVASTLLDRGRLNLRTLEDYAGVPLSQIKKSLFILLQHNLVTFYEVPAGNTFRTYYTLEVQSILDRANLLSTLSFAKERYGSAGLLVAKTLILNGKLKPSDIEYYVEDELKNFEFEEEPIKKSEETIPFSKKIKRETNVAEGAKQRVPLTLEHVRAALLKMIQTRFVSANYPKDMETKLDQVLAEDDKLRQHLGVQSSDAKFKTERAARDSRKAAAPKVTTIFGLNRDLADHGAFGKKRANFSEVVETVDGNTYFSLNFEHIKVMIRNTQIIEYATSRINQGAGATLRAFVSAVEPKTVGFSTEPSPSCSGLDLQNHYDRSIPLETFIHNRHSDSSGSHEPNMIFLLGEFLKILAQDEACFLTAVDDRTIGQFHMDYSQLRTNLGLRVLEEVIKKKFGAASWRVFRILYFNGLMNESQLAKLAILDHANARSRALELALHGLIDIQEIPRTALHAPKQTFYLFHVKIERSLKTILSFCRWGLGGLLKRRRWELASRAVLLKKLEREDVKADQEILSAYDKKELEKLNRILSYLDLSHKRIADMIVTIE</sequence>
<protein>
    <submittedName>
        <fullName evidence="1">RNA polymerase III subunit C82</fullName>
    </submittedName>
</protein>
<name>A0ACC2T6M3_9FUNG</name>
<keyword evidence="2" id="KW-1185">Reference proteome</keyword>
<accession>A0ACC2T6M3</accession>
<dbReference type="EMBL" id="QTSX02003590">
    <property type="protein sequence ID" value="KAJ9070125.1"/>
    <property type="molecule type" value="Genomic_DNA"/>
</dbReference>
<proteinExistence type="predicted"/>
<organism evidence="1 2">
    <name type="scientific">Entomophthora muscae</name>
    <dbReference type="NCBI Taxonomy" id="34485"/>
    <lineage>
        <taxon>Eukaryota</taxon>
        <taxon>Fungi</taxon>
        <taxon>Fungi incertae sedis</taxon>
        <taxon>Zoopagomycota</taxon>
        <taxon>Entomophthoromycotina</taxon>
        <taxon>Entomophthoromycetes</taxon>
        <taxon>Entomophthorales</taxon>
        <taxon>Entomophthoraceae</taxon>
        <taxon>Entomophthora</taxon>
    </lineage>
</organism>